<evidence type="ECO:0000256" key="1">
    <source>
        <dbReference type="ARBA" id="ARBA00005495"/>
    </source>
</evidence>
<dbReference type="GO" id="GO:0046872">
    <property type="term" value="F:metal ion binding"/>
    <property type="evidence" value="ECO:0007669"/>
    <property type="project" value="UniProtKB-KW"/>
</dbReference>
<dbReference type="PANTHER" id="PTHR33337:SF40">
    <property type="entry name" value="CENP-V_GFA DOMAIN-CONTAINING PROTEIN-RELATED"/>
    <property type="match status" value="1"/>
</dbReference>
<comment type="similarity">
    <text evidence="1">Belongs to the Gfa family.</text>
</comment>
<reference evidence="7 8" key="1">
    <citation type="submission" date="2018-06" db="EMBL/GenBank/DDBJ databases">
        <title>Whole genome sequencing of four bacterial strains from South Shetland trench revealing bio-synthetic gene clusters.</title>
        <authorList>
            <person name="Abdel-Mageed W.M."/>
            <person name="Lehri B."/>
            <person name="Jarmusch S.A."/>
            <person name="Miranda K."/>
            <person name="Goodfellow M."/>
            <person name="Jaspars M."/>
            <person name="Karlyshev A.V."/>
        </authorList>
    </citation>
    <scope>NUCLEOTIDE SEQUENCE [LARGE SCALE GENOMIC DNA]</scope>
    <source>
        <strain evidence="7 8">SST2</strain>
    </source>
</reference>
<dbReference type="Proteomes" id="UP000252554">
    <property type="component" value="Unassembled WGS sequence"/>
</dbReference>
<dbReference type="InterPro" id="IPR011057">
    <property type="entry name" value="Mss4-like_sf"/>
</dbReference>
<protein>
    <submittedName>
        <fullName evidence="7">GFA family protein</fullName>
    </submittedName>
</protein>
<accession>A0A365PTU7</accession>
<dbReference type="PANTHER" id="PTHR33337">
    <property type="entry name" value="GFA DOMAIN-CONTAINING PROTEIN"/>
    <property type="match status" value="1"/>
</dbReference>
<gene>
    <name evidence="7" type="ORF">DQ403_14215</name>
</gene>
<evidence type="ECO:0000256" key="4">
    <source>
        <dbReference type="ARBA" id="ARBA00023239"/>
    </source>
</evidence>
<keyword evidence="4" id="KW-0456">Lyase</keyword>
<dbReference type="Pfam" id="PF04828">
    <property type="entry name" value="GFA"/>
    <property type="match status" value="1"/>
</dbReference>
<feature type="compositionally biased region" description="Basic and acidic residues" evidence="5">
    <location>
        <begin position="119"/>
        <end position="145"/>
    </location>
</feature>
<dbReference type="GO" id="GO:0016846">
    <property type="term" value="F:carbon-sulfur lyase activity"/>
    <property type="evidence" value="ECO:0007669"/>
    <property type="project" value="InterPro"/>
</dbReference>
<dbReference type="InterPro" id="IPR006913">
    <property type="entry name" value="CENP-V/GFA"/>
</dbReference>
<keyword evidence="2" id="KW-0479">Metal-binding</keyword>
<feature type="domain" description="CENP-V/GFA" evidence="6">
    <location>
        <begin position="4"/>
        <end position="99"/>
    </location>
</feature>
<evidence type="ECO:0000313" key="8">
    <source>
        <dbReference type="Proteomes" id="UP000252554"/>
    </source>
</evidence>
<evidence type="ECO:0000256" key="5">
    <source>
        <dbReference type="SAM" id="MobiDB-lite"/>
    </source>
</evidence>
<keyword evidence="3" id="KW-0862">Zinc</keyword>
<dbReference type="Gene3D" id="3.90.1590.10">
    <property type="entry name" value="glutathione-dependent formaldehyde- activating enzyme (gfa)"/>
    <property type="match status" value="1"/>
</dbReference>
<dbReference type="EMBL" id="QNTV01000010">
    <property type="protein sequence ID" value="RBA56631.1"/>
    <property type="molecule type" value="Genomic_DNA"/>
</dbReference>
<comment type="caution">
    <text evidence="7">The sequence shown here is derived from an EMBL/GenBank/DDBJ whole genome shotgun (WGS) entry which is preliminary data.</text>
</comment>
<feature type="region of interest" description="Disordered" evidence="5">
    <location>
        <begin position="119"/>
        <end position="177"/>
    </location>
</feature>
<sequence length="177" mass="19674">MERFTGGCLCGNLRIVATGRPKRVGLCHCLDCRKHHGALFYAAAVFAQDAVTITGEAQDYAGRHFCPRCGSSVFARTADEIEVHLGSLDAPDQLMPSYESWTVRREAWLPLFPLTRHERDRDTRADDPPPPRVADLKRPFGHPDRSPQCGGSSKPRHARCIHGAERVTQPVSVSRCE</sequence>
<name>A0A365PTU7_9GAMM</name>
<proteinExistence type="inferred from homology"/>
<dbReference type="SUPFAM" id="SSF51316">
    <property type="entry name" value="Mss4-like"/>
    <property type="match status" value="1"/>
</dbReference>
<organism evidence="7 8">
    <name type="scientific">Stutzerimonas zhaodongensis</name>
    <dbReference type="NCBI Taxonomy" id="1176257"/>
    <lineage>
        <taxon>Bacteria</taxon>
        <taxon>Pseudomonadati</taxon>
        <taxon>Pseudomonadota</taxon>
        <taxon>Gammaproteobacteria</taxon>
        <taxon>Pseudomonadales</taxon>
        <taxon>Pseudomonadaceae</taxon>
        <taxon>Stutzerimonas</taxon>
    </lineage>
</organism>
<dbReference type="PROSITE" id="PS51891">
    <property type="entry name" value="CENP_V_GFA"/>
    <property type="match status" value="1"/>
</dbReference>
<evidence type="ECO:0000313" key="7">
    <source>
        <dbReference type="EMBL" id="RBA56631.1"/>
    </source>
</evidence>
<dbReference type="AlphaFoldDB" id="A0A365PTU7"/>
<evidence type="ECO:0000256" key="2">
    <source>
        <dbReference type="ARBA" id="ARBA00022723"/>
    </source>
</evidence>
<evidence type="ECO:0000256" key="3">
    <source>
        <dbReference type="ARBA" id="ARBA00022833"/>
    </source>
</evidence>
<evidence type="ECO:0000259" key="6">
    <source>
        <dbReference type="PROSITE" id="PS51891"/>
    </source>
</evidence>